<dbReference type="CDD" id="cd05793">
    <property type="entry name" value="S1_IF1A"/>
    <property type="match status" value="1"/>
</dbReference>
<dbReference type="InterPro" id="IPR001253">
    <property type="entry name" value="TIF_eIF-1A"/>
</dbReference>
<protein>
    <recommendedName>
        <fullName evidence="5">Translation initiation factor 1A</fullName>
        <shortName evidence="5">aIF-1A</shortName>
    </recommendedName>
</protein>
<dbReference type="NCBIfam" id="TIGR00523">
    <property type="entry name" value="eIF-1A"/>
    <property type="match status" value="1"/>
</dbReference>
<evidence type="ECO:0000256" key="4">
    <source>
        <dbReference type="ARBA" id="ARBA00025502"/>
    </source>
</evidence>
<accession>A0A3G3IIF9</accession>
<comment type="function">
    <text evidence="4 5 7">Seems to be required for maximal rate of protein biosynthesis. Enhances ribosome dissociation into subunits and stabilizes the binding of the initiator Met-tRNA(I) to 40 S ribosomal subunits.</text>
</comment>
<keyword evidence="2 5" id="KW-0396">Initiation factor</keyword>
<dbReference type="InterPro" id="IPR012340">
    <property type="entry name" value="NA-bd_OB-fold"/>
</dbReference>
<dbReference type="SMART" id="SM00652">
    <property type="entry name" value="eIF1a"/>
    <property type="match status" value="1"/>
</dbReference>
<evidence type="ECO:0000259" key="8">
    <source>
        <dbReference type="PROSITE" id="PS50832"/>
    </source>
</evidence>
<dbReference type="RefSeq" id="WP_015505401.1">
    <property type="nucleotide sequence ID" value="NZ_CAYARL010000009.1"/>
</dbReference>
<keyword evidence="3 5" id="KW-0648">Protein biosynthesis</keyword>
<evidence type="ECO:0000256" key="3">
    <source>
        <dbReference type="ARBA" id="ARBA00022917"/>
    </source>
</evidence>
<dbReference type="Pfam" id="PF01176">
    <property type="entry name" value="eIF-1a"/>
    <property type="match status" value="1"/>
</dbReference>
<evidence type="ECO:0000256" key="7">
    <source>
        <dbReference type="RuleBase" id="RU004365"/>
    </source>
</evidence>
<dbReference type="GeneID" id="41322284"/>
<evidence type="ECO:0000313" key="9">
    <source>
        <dbReference type="EMBL" id="AYQ55620.1"/>
    </source>
</evidence>
<dbReference type="Proteomes" id="UP000273278">
    <property type="component" value="Chromosome"/>
</dbReference>
<proteinExistence type="inferred from homology"/>
<dbReference type="GO" id="GO:0003723">
    <property type="term" value="F:RNA binding"/>
    <property type="evidence" value="ECO:0007669"/>
    <property type="project" value="InterPro"/>
</dbReference>
<feature type="domain" description="S1-like" evidence="8">
    <location>
        <begin position="14"/>
        <end position="88"/>
    </location>
</feature>
<reference evidence="9 10" key="1">
    <citation type="submission" date="2016-10" db="EMBL/GenBank/DDBJ databases">
        <title>Complete genome of the TMA-utilizing, human hosted archaeon Methanomethylophilus alvus Gen. nov, sp. nov., strain Mx-05, derived from a pure culture.</title>
        <authorList>
            <person name="Brugere J.-F."/>
            <person name="Ben Hania W."/>
            <person name="Chaudhary P.P."/>
            <person name="Gaci N."/>
            <person name="Borrel G."/>
            <person name="Cao Van Tuat L."/>
            <person name="Fardeau M.-L."/>
            <person name="Harris H.M.B."/>
            <person name="O'Toole P.W."/>
            <person name="Ollivier B."/>
        </authorList>
    </citation>
    <scope>NUCLEOTIDE SEQUENCE [LARGE SCALE GENOMIC DNA]</scope>
    <source>
        <strain evidence="9 10">Mx-05</strain>
    </source>
</reference>
<dbReference type="Gene3D" id="2.40.50.140">
    <property type="entry name" value="Nucleic acid-binding proteins"/>
    <property type="match status" value="1"/>
</dbReference>
<dbReference type="PROSITE" id="PS50832">
    <property type="entry name" value="S1_IF1_TYPE"/>
    <property type="match status" value="1"/>
</dbReference>
<dbReference type="HAMAP" id="MF_00216">
    <property type="entry name" value="aIF_1A"/>
    <property type="match status" value="1"/>
</dbReference>
<dbReference type="PROSITE" id="PS01262">
    <property type="entry name" value="IF1A"/>
    <property type="match status" value="1"/>
</dbReference>
<dbReference type="PANTHER" id="PTHR21668">
    <property type="entry name" value="EIF-1A"/>
    <property type="match status" value="1"/>
</dbReference>
<evidence type="ECO:0000256" key="1">
    <source>
        <dbReference type="ARBA" id="ARBA00007392"/>
    </source>
</evidence>
<dbReference type="GO" id="GO:0003743">
    <property type="term" value="F:translation initiation factor activity"/>
    <property type="evidence" value="ECO:0007669"/>
    <property type="project" value="UniProtKB-UniRule"/>
</dbReference>
<comment type="similarity">
    <text evidence="1 5 6">Belongs to the eIF-1A family.</text>
</comment>
<dbReference type="OMA" id="WRYTRTE"/>
<organism evidence="9 10">
    <name type="scientific">Methanomethylophilus alvi</name>
    <dbReference type="NCBI Taxonomy" id="1291540"/>
    <lineage>
        <taxon>Archaea</taxon>
        <taxon>Methanobacteriati</taxon>
        <taxon>Thermoplasmatota</taxon>
        <taxon>Thermoplasmata</taxon>
        <taxon>Methanomassiliicoccales</taxon>
        <taxon>Methanomethylophilaceae</taxon>
        <taxon>Methanomethylophilus</taxon>
    </lineage>
</organism>
<dbReference type="NCBIfam" id="NF003085">
    <property type="entry name" value="PRK04012.1-5"/>
    <property type="match status" value="1"/>
</dbReference>
<dbReference type="EMBL" id="CP017686">
    <property type="protein sequence ID" value="AYQ55620.1"/>
    <property type="molecule type" value="Genomic_DNA"/>
</dbReference>
<name>A0A3G3IIF9_9ARCH</name>
<sequence length="108" mass="12399">MVDGPFESTEEDVTRVRLPNIKEGEMFGIADQLLGASKIKVMCEDGQSRVGRIPGKIKKRMWIREGDLLIVAVWDFEPSKCDVRFRYTKTQAVNLSKRNKIPKNLDIF</sequence>
<evidence type="ECO:0000256" key="6">
    <source>
        <dbReference type="RuleBase" id="RU004364"/>
    </source>
</evidence>
<evidence type="ECO:0000313" key="10">
    <source>
        <dbReference type="Proteomes" id="UP000273278"/>
    </source>
</evidence>
<evidence type="ECO:0000256" key="5">
    <source>
        <dbReference type="HAMAP-Rule" id="MF_00216"/>
    </source>
</evidence>
<dbReference type="NCBIfam" id="NF003084">
    <property type="entry name" value="PRK04012.1-3"/>
    <property type="match status" value="1"/>
</dbReference>
<dbReference type="SUPFAM" id="SSF50249">
    <property type="entry name" value="Nucleic acid-binding proteins"/>
    <property type="match status" value="1"/>
</dbReference>
<dbReference type="AlphaFoldDB" id="A0A3G3IIF9"/>
<dbReference type="InterPro" id="IPR018104">
    <property type="entry name" value="TIF_eIF-1A_CS"/>
</dbReference>
<dbReference type="InterPro" id="IPR006196">
    <property type="entry name" value="RNA-binding_domain_S1_IF1"/>
</dbReference>
<evidence type="ECO:0000256" key="2">
    <source>
        <dbReference type="ARBA" id="ARBA00022540"/>
    </source>
</evidence>
<gene>
    <name evidence="5" type="primary">eif1a</name>
    <name evidence="9" type="ORF">BKD89_07425</name>
</gene>